<dbReference type="AlphaFoldDB" id="A0A835HZ59"/>
<sequence length="431" mass="49690">MTRKKTTCTQQGRDRLSFLPEGIRDHILSFLPMEDVVKTSILSRQWRHICYSLSDLEFNQQEFENMEGKDRNALDFRNFVDRLLISHDMSDIRSFKLIIDERVGGRDAVLDDIQIYAWVLFALKHNVRELKLVFISEVLPLCIFTCHTLTVLHLQWVNLHFPSMVFFPSLKTLELSHVYFTSSPPDLKVLKLVEVEESNSSNIHISSPNLEEMRYIAPKPPNVSSETLSSLVRVDFILFEKPSLPGNIVTKMLMGLRNVVKLSLCATSFEVLGEDPNLAACLPTSCRSLRHLCLRMRPFKDSVKVLILLLRSYPRLETLDISFQEFQMDSKLESILVSSEQSGELFNAYILKHLTGNLLKHLKAVKIKNFQVADEDEYHIVRYILENANFLKKMSILYDPSVEEDVKFRMLVAESLLTFKKVSPDAVIVFS</sequence>
<dbReference type="SUPFAM" id="SSF81383">
    <property type="entry name" value="F-box domain"/>
    <property type="match status" value="1"/>
</dbReference>
<dbReference type="InterPro" id="IPR006566">
    <property type="entry name" value="FBD"/>
</dbReference>
<dbReference type="PROSITE" id="PS50181">
    <property type="entry name" value="FBOX"/>
    <property type="match status" value="1"/>
</dbReference>
<keyword evidence="3" id="KW-1185">Reference proteome</keyword>
<dbReference type="PANTHER" id="PTHR31900:SF30">
    <property type="entry name" value="SUPERFAMILY PROTEIN, PUTATIVE-RELATED"/>
    <property type="match status" value="1"/>
</dbReference>
<dbReference type="SUPFAM" id="SSF52047">
    <property type="entry name" value="RNI-like"/>
    <property type="match status" value="1"/>
</dbReference>
<name>A0A835HZ59_9MAGN</name>
<evidence type="ECO:0000313" key="2">
    <source>
        <dbReference type="EMBL" id="KAF9606043.1"/>
    </source>
</evidence>
<evidence type="ECO:0000313" key="3">
    <source>
        <dbReference type="Proteomes" id="UP000631114"/>
    </source>
</evidence>
<comment type="caution">
    <text evidence="2">The sequence shown here is derived from an EMBL/GenBank/DDBJ whole genome shotgun (WGS) entry which is preliminary data.</text>
</comment>
<dbReference type="SMART" id="SM00579">
    <property type="entry name" value="FBD"/>
    <property type="match status" value="1"/>
</dbReference>
<dbReference type="Pfam" id="PF24758">
    <property type="entry name" value="LRR_At5g56370"/>
    <property type="match status" value="1"/>
</dbReference>
<dbReference type="OrthoDB" id="612216at2759"/>
<protein>
    <recommendedName>
        <fullName evidence="1">F-box domain-containing protein</fullName>
    </recommendedName>
</protein>
<dbReference type="InterPro" id="IPR032675">
    <property type="entry name" value="LRR_dom_sf"/>
</dbReference>
<evidence type="ECO:0000259" key="1">
    <source>
        <dbReference type="PROSITE" id="PS50181"/>
    </source>
</evidence>
<dbReference type="EMBL" id="JADFTS010000005">
    <property type="protein sequence ID" value="KAF9606043.1"/>
    <property type="molecule type" value="Genomic_DNA"/>
</dbReference>
<dbReference type="InterPro" id="IPR050232">
    <property type="entry name" value="FBL13/AtMIF1-like"/>
</dbReference>
<dbReference type="InterPro" id="IPR001810">
    <property type="entry name" value="F-box_dom"/>
</dbReference>
<dbReference type="Gene3D" id="1.20.1280.50">
    <property type="match status" value="1"/>
</dbReference>
<dbReference type="Gene3D" id="3.80.10.10">
    <property type="entry name" value="Ribonuclease Inhibitor"/>
    <property type="match status" value="1"/>
</dbReference>
<dbReference type="CDD" id="cd22160">
    <property type="entry name" value="F-box_AtFBL13-like"/>
    <property type="match status" value="1"/>
</dbReference>
<dbReference type="Proteomes" id="UP000631114">
    <property type="component" value="Unassembled WGS sequence"/>
</dbReference>
<feature type="domain" description="F-box" evidence="1">
    <location>
        <begin position="13"/>
        <end position="61"/>
    </location>
</feature>
<gene>
    <name evidence="2" type="ORF">IFM89_022202</name>
</gene>
<organism evidence="2 3">
    <name type="scientific">Coptis chinensis</name>
    <dbReference type="NCBI Taxonomy" id="261450"/>
    <lineage>
        <taxon>Eukaryota</taxon>
        <taxon>Viridiplantae</taxon>
        <taxon>Streptophyta</taxon>
        <taxon>Embryophyta</taxon>
        <taxon>Tracheophyta</taxon>
        <taxon>Spermatophyta</taxon>
        <taxon>Magnoliopsida</taxon>
        <taxon>Ranunculales</taxon>
        <taxon>Ranunculaceae</taxon>
        <taxon>Coptidoideae</taxon>
        <taxon>Coptis</taxon>
    </lineage>
</organism>
<dbReference type="Pfam" id="PF08387">
    <property type="entry name" value="FBD"/>
    <property type="match status" value="1"/>
</dbReference>
<dbReference type="InterPro" id="IPR036047">
    <property type="entry name" value="F-box-like_dom_sf"/>
</dbReference>
<dbReference type="InterPro" id="IPR055411">
    <property type="entry name" value="LRR_FXL15/At3g58940/PEG3-like"/>
</dbReference>
<dbReference type="Pfam" id="PF00646">
    <property type="entry name" value="F-box"/>
    <property type="match status" value="1"/>
</dbReference>
<proteinExistence type="predicted"/>
<dbReference type="PANTHER" id="PTHR31900">
    <property type="entry name" value="F-BOX/RNI SUPERFAMILY PROTEIN-RELATED"/>
    <property type="match status" value="1"/>
</dbReference>
<accession>A0A835HZ59</accession>
<dbReference type="InterPro" id="IPR053781">
    <property type="entry name" value="F-box_AtFBL13-like"/>
</dbReference>
<reference evidence="2 3" key="1">
    <citation type="submission" date="2020-10" db="EMBL/GenBank/DDBJ databases">
        <title>The Coptis chinensis genome and diversification of protoberbering-type alkaloids.</title>
        <authorList>
            <person name="Wang B."/>
            <person name="Shu S."/>
            <person name="Song C."/>
            <person name="Liu Y."/>
        </authorList>
    </citation>
    <scope>NUCLEOTIDE SEQUENCE [LARGE SCALE GENOMIC DNA]</scope>
    <source>
        <strain evidence="2">HL-2020</strain>
        <tissue evidence="2">Leaf</tissue>
    </source>
</reference>